<organism evidence="1 2">
    <name type="scientific">Ensifer adhaerens</name>
    <name type="common">Sinorhizobium morelense</name>
    <dbReference type="NCBI Taxonomy" id="106592"/>
    <lineage>
        <taxon>Bacteria</taxon>
        <taxon>Pseudomonadati</taxon>
        <taxon>Pseudomonadota</taxon>
        <taxon>Alphaproteobacteria</taxon>
        <taxon>Hyphomicrobiales</taxon>
        <taxon>Rhizobiaceae</taxon>
        <taxon>Sinorhizobium/Ensifer group</taxon>
        <taxon>Ensifer</taxon>
    </lineage>
</organism>
<sequence>MADDEEQQGGRIFFSNIGRSMELEDEIVLTSVGIDIGSSTSHLAFSRIVLERLDTRYMVVERTLLHQSDVLLTPYSGDNEIDAEALGAFIAQQYAAANLKPEAIDTGALILTGVAVRRKNARAIGDIFSAQTGKFVVVSAGDGLETTLAAFGSGAVARSAKDDIRVLNVDIGGGTSKLALCESGTIRHISAIDIGARIIAFDESRRITRIEEAGHHFAGRAGVPIAFGEPLSETDARKIAEIMIDCLFEAMQGGKMLPQTVALHRLPPLPNGSPPDIVTISGGVSEFFYAKDEQSFSDLGPLLAVALREKLAGWPPALEVPQQGIRATVVGASQYTVQVSGSTIFVEPLGLLPVRNVPVIKPQIVFSEDIDAEAVAATVRDALSRLDLANAESPVGLCYEWEGSASYGRLDGFCRGIAEGLSPILAKGHPLILVGEGDIGGLIGMHCQQDTGVAKVISIDGIKLDEFDFIDIGAILETSGAVPVVIKSLVFPSLGLGHEALEKQ</sequence>
<name>A0ACC5T5Z8_ENSAD</name>
<gene>
    <name evidence="1" type="ORF">J2Z19_006076</name>
</gene>
<evidence type="ECO:0000313" key="2">
    <source>
        <dbReference type="Proteomes" id="UP000823773"/>
    </source>
</evidence>
<comment type="caution">
    <text evidence="1">The sequence shown here is derived from an EMBL/GenBank/DDBJ whole genome shotgun (WGS) entry which is preliminary data.</text>
</comment>
<dbReference type="EMBL" id="JAGGJR010000016">
    <property type="protein sequence ID" value="MBP1876326.1"/>
    <property type="molecule type" value="Genomic_DNA"/>
</dbReference>
<accession>A0ACC5T5Z8</accession>
<keyword evidence="2" id="KW-1185">Reference proteome</keyword>
<protein>
    <submittedName>
        <fullName evidence="1">Ethanolamine utilization protein EutA</fullName>
    </submittedName>
</protein>
<evidence type="ECO:0000313" key="1">
    <source>
        <dbReference type="EMBL" id="MBP1876326.1"/>
    </source>
</evidence>
<proteinExistence type="predicted"/>
<reference evidence="1" key="1">
    <citation type="submission" date="2021-03" db="EMBL/GenBank/DDBJ databases">
        <title>Genomic Encyclopedia of Type Strains, Phase IV (KMG-IV): sequencing the most valuable type-strain genomes for metagenomic binning, comparative biology and taxonomic classification.</title>
        <authorList>
            <person name="Goeker M."/>
        </authorList>
    </citation>
    <scope>NUCLEOTIDE SEQUENCE</scope>
    <source>
        <strain evidence="1">DSM 18131</strain>
    </source>
</reference>
<dbReference type="Proteomes" id="UP000823773">
    <property type="component" value="Unassembled WGS sequence"/>
</dbReference>